<dbReference type="EMBL" id="NIZW01000002">
    <property type="protein sequence ID" value="PHQ36722.1"/>
    <property type="molecule type" value="Genomic_DNA"/>
</dbReference>
<evidence type="ECO:0008006" key="3">
    <source>
        <dbReference type="Google" id="ProtNLM"/>
    </source>
</evidence>
<dbReference type="RefSeq" id="WP_099259624.1">
    <property type="nucleotide sequence ID" value="NZ_NIZW01000002.1"/>
</dbReference>
<name>A0A2G1WCF5_9BACT</name>
<dbReference type="AlphaFoldDB" id="A0A2G1WCF5"/>
<accession>A0A2G1WCF5</accession>
<reference evidence="1 2" key="1">
    <citation type="submission" date="2017-06" db="EMBL/GenBank/DDBJ databases">
        <title>Description of Rhodopirellula bahusiensis sp. nov.</title>
        <authorList>
            <person name="Kizina J."/>
            <person name="Harder J."/>
        </authorList>
    </citation>
    <scope>NUCLEOTIDE SEQUENCE [LARGE SCALE GENOMIC DNA]</scope>
    <source>
        <strain evidence="1 2">SWK21</strain>
    </source>
</reference>
<evidence type="ECO:0000313" key="2">
    <source>
        <dbReference type="Proteomes" id="UP000225740"/>
    </source>
</evidence>
<sequence>MTDLLEKAFQNASKLPPQEQDALAKWLLAQIEDDRRWDESFGSSSALLTSLAAEALQEKESGDAVPLVPDEL</sequence>
<proteinExistence type="predicted"/>
<comment type="caution">
    <text evidence="1">The sequence shown here is derived from an EMBL/GenBank/DDBJ whole genome shotgun (WGS) entry which is preliminary data.</text>
</comment>
<organism evidence="1 2">
    <name type="scientific">Rhodopirellula bahusiensis</name>
    <dbReference type="NCBI Taxonomy" id="2014065"/>
    <lineage>
        <taxon>Bacteria</taxon>
        <taxon>Pseudomonadati</taxon>
        <taxon>Planctomycetota</taxon>
        <taxon>Planctomycetia</taxon>
        <taxon>Pirellulales</taxon>
        <taxon>Pirellulaceae</taxon>
        <taxon>Rhodopirellula</taxon>
    </lineage>
</organism>
<dbReference type="GeneID" id="90607614"/>
<evidence type="ECO:0000313" key="1">
    <source>
        <dbReference type="EMBL" id="PHQ36722.1"/>
    </source>
</evidence>
<keyword evidence="2" id="KW-1185">Reference proteome</keyword>
<dbReference type="Proteomes" id="UP000225740">
    <property type="component" value="Unassembled WGS sequence"/>
</dbReference>
<dbReference type="OrthoDB" id="5772099at2"/>
<protein>
    <recommendedName>
        <fullName evidence="3">DUF2281 domain-containing protein</fullName>
    </recommendedName>
</protein>
<gene>
    <name evidence="1" type="ORF">CEE69_05115</name>
</gene>